<dbReference type="InterPro" id="IPR050553">
    <property type="entry name" value="Thioredoxin_ResA/DsbE_sf"/>
</dbReference>
<dbReference type="EMBL" id="VIKS01000007">
    <property type="protein sequence ID" value="TQV87476.1"/>
    <property type="molecule type" value="Genomic_DNA"/>
</dbReference>
<dbReference type="PANTHER" id="PTHR42852">
    <property type="entry name" value="THIOL:DISULFIDE INTERCHANGE PROTEIN DSBE"/>
    <property type="match status" value="1"/>
</dbReference>
<evidence type="ECO:0000256" key="1">
    <source>
        <dbReference type="SAM" id="Phobius"/>
    </source>
</evidence>
<sequence>MTEKKKTKIKSLLSWALQISIYITIFFALSWWQQKDMLPTGEQIIAPQFTLIDINGKAVSLHHEGKAHQTLIYFFAPWCSICHASIDNLQVIEESESYPNLRILVVALDWRSVDEVDEFLKEHKLTMPVLLGTTEVQQDYQINAFPSYYLLSENGHIISRNLGYSTELGLRSRLLIAE</sequence>
<evidence type="ECO:0000313" key="4">
    <source>
        <dbReference type="Proteomes" id="UP000315439"/>
    </source>
</evidence>
<evidence type="ECO:0000259" key="2">
    <source>
        <dbReference type="PROSITE" id="PS51352"/>
    </source>
</evidence>
<keyword evidence="1" id="KW-0812">Transmembrane</keyword>
<keyword evidence="1" id="KW-0472">Membrane</keyword>
<dbReference type="OrthoDB" id="9799347at2"/>
<proteinExistence type="predicted"/>
<dbReference type="SUPFAM" id="SSF52833">
    <property type="entry name" value="Thioredoxin-like"/>
    <property type="match status" value="1"/>
</dbReference>
<dbReference type="RefSeq" id="WP_142893653.1">
    <property type="nucleotide sequence ID" value="NZ_ML660164.1"/>
</dbReference>
<dbReference type="PROSITE" id="PS51352">
    <property type="entry name" value="THIOREDOXIN_2"/>
    <property type="match status" value="1"/>
</dbReference>
<keyword evidence="4" id="KW-1185">Reference proteome</keyword>
<dbReference type="Proteomes" id="UP000315439">
    <property type="component" value="Unassembled WGS sequence"/>
</dbReference>
<keyword evidence="1" id="KW-1133">Transmembrane helix</keyword>
<dbReference type="CDD" id="cd02966">
    <property type="entry name" value="TlpA_like_family"/>
    <property type="match status" value="1"/>
</dbReference>
<protein>
    <submittedName>
        <fullName evidence="3">TlpA family protein disulfide reductase</fullName>
    </submittedName>
</protein>
<organism evidence="3 4">
    <name type="scientific">Aliikangiella coralliicola</name>
    <dbReference type="NCBI Taxonomy" id="2592383"/>
    <lineage>
        <taxon>Bacteria</taxon>
        <taxon>Pseudomonadati</taxon>
        <taxon>Pseudomonadota</taxon>
        <taxon>Gammaproteobacteria</taxon>
        <taxon>Oceanospirillales</taxon>
        <taxon>Pleioneaceae</taxon>
        <taxon>Aliikangiella</taxon>
    </lineage>
</organism>
<evidence type="ECO:0000313" key="3">
    <source>
        <dbReference type="EMBL" id="TQV87476.1"/>
    </source>
</evidence>
<dbReference type="InterPro" id="IPR013740">
    <property type="entry name" value="Redoxin"/>
</dbReference>
<gene>
    <name evidence="3" type="ORF">FLL46_11405</name>
</gene>
<feature type="domain" description="Thioredoxin" evidence="2">
    <location>
        <begin position="40"/>
        <end position="178"/>
    </location>
</feature>
<dbReference type="Gene3D" id="3.40.30.10">
    <property type="entry name" value="Glutaredoxin"/>
    <property type="match status" value="1"/>
</dbReference>
<reference evidence="3 4" key="1">
    <citation type="submission" date="2019-07" db="EMBL/GenBank/DDBJ databases">
        <title>Draft genome for Aliikangiella sp. M105.</title>
        <authorList>
            <person name="Wang G."/>
        </authorList>
    </citation>
    <scope>NUCLEOTIDE SEQUENCE [LARGE SCALE GENOMIC DNA]</scope>
    <source>
        <strain evidence="3 4">M105</strain>
    </source>
</reference>
<comment type="caution">
    <text evidence="3">The sequence shown here is derived from an EMBL/GenBank/DDBJ whole genome shotgun (WGS) entry which is preliminary data.</text>
</comment>
<dbReference type="Pfam" id="PF08534">
    <property type="entry name" value="Redoxin"/>
    <property type="match status" value="1"/>
</dbReference>
<dbReference type="InterPro" id="IPR013766">
    <property type="entry name" value="Thioredoxin_domain"/>
</dbReference>
<dbReference type="PANTHER" id="PTHR42852:SF17">
    <property type="entry name" value="THIOREDOXIN-LIKE PROTEIN HI_1115"/>
    <property type="match status" value="1"/>
</dbReference>
<dbReference type="GO" id="GO:0016491">
    <property type="term" value="F:oxidoreductase activity"/>
    <property type="evidence" value="ECO:0007669"/>
    <property type="project" value="InterPro"/>
</dbReference>
<dbReference type="AlphaFoldDB" id="A0A545UDD5"/>
<dbReference type="InterPro" id="IPR036249">
    <property type="entry name" value="Thioredoxin-like_sf"/>
</dbReference>
<name>A0A545UDD5_9GAMM</name>
<accession>A0A545UDD5</accession>
<feature type="transmembrane region" description="Helical" evidence="1">
    <location>
        <begin position="12"/>
        <end position="32"/>
    </location>
</feature>